<keyword evidence="7 13" id="KW-0862">Zinc</keyword>
<dbReference type="GO" id="GO:0016798">
    <property type="term" value="F:hydrolase activity, acting on glycosyl bonds"/>
    <property type="evidence" value="ECO:0007669"/>
    <property type="project" value="UniProtKB-KW"/>
</dbReference>
<dbReference type="SUPFAM" id="SSF56300">
    <property type="entry name" value="Metallo-dependent phosphatases"/>
    <property type="match status" value="1"/>
</dbReference>
<evidence type="ECO:0000256" key="15">
    <source>
        <dbReference type="SAM" id="SignalP"/>
    </source>
</evidence>
<organism evidence="17 18">
    <name type="scientific">Sitophilus oryzae</name>
    <name type="common">Rice weevil</name>
    <name type="synonym">Curculio oryzae</name>
    <dbReference type="NCBI Taxonomy" id="7048"/>
    <lineage>
        <taxon>Eukaryota</taxon>
        <taxon>Metazoa</taxon>
        <taxon>Ecdysozoa</taxon>
        <taxon>Arthropoda</taxon>
        <taxon>Hexapoda</taxon>
        <taxon>Insecta</taxon>
        <taxon>Pterygota</taxon>
        <taxon>Neoptera</taxon>
        <taxon>Endopterygota</taxon>
        <taxon>Coleoptera</taxon>
        <taxon>Polyphaga</taxon>
        <taxon>Cucujiformia</taxon>
        <taxon>Curculionidae</taxon>
        <taxon>Dryophthorinae</taxon>
        <taxon>Sitophilus</taxon>
    </lineage>
</organism>
<feature type="binding site" evidence="13">
    <location>
        <position position="181"/>
    </location>
    <ligand>
        <name>Zn(2+)</name>
        <dbReference type="ChEBI" id="CHEBI:29105"/>
        <label>1</label>
    </ligand>
</feature>
<dbReference type="AlphaFoldDB" id="A0A6J2X3I9"/>
<dbReference type="PANTHER" id="PTHR10340:SF29">
    <property type="entry name" value="SPHINGOMYELIN PHOSPHODIESTERASE"/>
    <property type="match status" value="1"/>
</dbReference>
<keyword evidence="17" id="KW-1185">Reference proteome</keyword>
<protein>
    <recommendedName>
        <fullName evidence="12">Sphingomyelin phosphodiesterase</fullName>
        <ecNumber evidence="12">3.1.4.12</ecNumber>
    </recommendedName>
</protein>
<dbReference type="InterPro" id="IPR029052">
    <property type="entry name" value="Metallo-depent_PP-like"/>
</dbReference>
<evidence type="ECO:0000256" key="2">
    <source>
        <dbReference type="ARBA" id="ARBA00008234"/>
    </source>
</evidence>
<feature type="signal peptide" evidence="15">
    <location>
        <begin position="1"/>
        <end position="20"/>
    </location>
</feature>
<feature type="binding site" evidence="13">
    <location>
        <position position="183"/>
    </location>
    <ligand>
        <name>Zn(2+)</name>
        <dbReference type="ChEBI" id="CHEBI:29105"/>
        <label>1</label>
    </ligand>
</feature>
<evidence type="ECO:0000256" key="4">
    <source>
        <dbReference type="ARBA" id="ARBA00022723"/>
    </source>
</evidence>
<feature type="disulfide bond" evidence="14">
    <location>
        <begin position="196"/>
        <end position="201"/>
    </location>
</feature>
<dbReference type="RefSeq" id="XP_030745687.1">
    <property type="nucleotide sequence ID" value="XM_030889827.1"/>
</dbReference>
<dbReference type="InParanoid" id="A0A6J2X3I9"/>
<dbReference type="EC" id="3.1.4.12" evidence="12"/>
<dbReference type="CDD" id="cd00842">
    <property type="entry name" value="MPP_ASMase"/>
    <property type="match status" value="1"/>
</dbReference>
<evidence type="ECO:0000256" key="14">
    <source>
        <dbReference type="PIRSR" id="PIRSR000948-2"/>
    </source>
</evidence>
<keyword evidence="5 15" id="KW-0732">Signal</keyword>
<name>A0A6J2X3I9_SITOR</name>
<evidence type="ECO:0000256" key="5">
    <source>
        <dbReference type="ARBA" id="ARBA00022729"/>
    </source>
</evidence>
<dbReference type="PANTHER" id="PTHR10340">
    <property type="entry name" value="SPHINGOMYELIN PHOSPHODIESTERASE"/>
    <property type="match status" value="1"/>
</dbReference>
<dbReference type="GO" id="GO:0005764">
    <property type="term" value="C:lysosome"/>
    <property type="evidence" value="ECO:0007669"/>
    <property type="project" value="TreeGrafter"/>
</dbReference>
<keyword evidence="10 12" id="KW-0326">Glycosidase</keyword>
<dbReference type="InterPro" id="IPR008139">
    <property type="entry name" value="SaposinB_dom"/>
</dbReference>
<proteinExistence type="inferred from homology"/>
<dbReference type="PIRSF" id="PIRSF000948">
    <property type="entry name" value="Sphingomy_PDE"/>
    <property type="match status" value="1"/>
</dbReference>
<feature type="disulfide bond" evidence="14">
    <location>
        <begin position="563"/>
        <end position="567"/>
    </location>
</feature>
<dbReference type="Gene3D" id="3.60.21.10">
    <property type="match status" value="1"/>
</dbReference>
<dbReference type="PROSITE" id="PS50015">
    <property type="entry name" value="SAP_B"/>
    <property type="match status" value="1"/>
</dbReference>
<reference evidence="18" key="1">
    <citation type="submission" date="2025-08" db="UniProtKB">
        <authorList>
            <consortium name="RefSeq"/>
        </authorList>
    </citation>
    <scope>IDENTIFICATION</scope>
    <source>
        <tissue evidence="18">Gonads</tissue>
    </source>
</reference>
<keyword evidence="8 14" id="KW-1015">Disulfide bond</keyword>
<evidence type="ECO:0000256" key="6">
    <source>
        <dbReference type="ARBA" id="ARBA00022801"/>
    </source>
</evidence>
<feature type="binding site" evidence="13">
    <location>
        <position position="440"/>
    </location>
    <ligand>
        <name>Zn(2+)</name>
        <dbReference type="ChEBI" id="CHEBI:29105"/>
        <label>1</label>
    </ligand>
</feature>
<dbReference type="Pfam" id="PF19272">
    <property type="entry name" value="ASMase_C"/>
    <property type="match status" value="1"/>
</dbReference>
<keyword evidence="6 12" id="KW-0378">Hydrolase</keyword>
<dbReference type="GO" id="GO:0046872">
    <property type="term" value="F:metal ion binding"/>
    <property type="evidence" value="ECO:0007669"/>
    <property type="project" value="UniProtKB-KW"/>
</dbReference>
<dbReference type="InterPro" id="IPR045473">
    <property type="entry name" value="ASM_C"/>
</dbReference>
<feature type="binding site" evidence="13">
    <location>
        <position position="438"/>
    </location>
    <ligand>
        <name>Zn(2+)</name>
        <dbReference type="ChEBI" id="CHEBI:29105"/>
        <label>2</label>
    </ligand>
</feature>
<dbReference type="InterPro" id="IPR011160">
    <property type="entry name" value="Sphingomy_PDE"/>
</dbReference>
<keyword evidence="9" id="KW-0325">Glycoprotein</keyword>
<accession>A0A6J2X3I9</accession>
<keyword evidence="4 13" id="KW-0479">Metal-binding</keyword>
<comment type="function">
    <text evidence="12">Converts sphingomyelin to ceramide.</text>
</comment>
<feature type="chain" id="PRO_5026830598" description="Sphingomyelin phosphodiesterase" evidence="15">
    <location>
        <begin position="21"/>
        <end position="596"/>
    </location>
</feature>
<evidence type="ECO:0000313" key="17">
    <source>
        <dbReference type="Proteomes" id="UP000504635"/>
    </source>
</evidence>
<evidence type="ECO:0000256" key="13">
    <source>
        <dbReference type="PIRSR" id="PIRSR000948-1"/>
    </source>
</evidence>
<dbReference type="InterPro" id="IPR011001">
    <property type="entry name" value="Saposin-like"/>
</dbReference>
<feature type="domain" description="Saposin B-type" evidence="16">
    <location>
        <begin position="63"/>
        <end position="149"/>
    </location>
</feature>
<feature type="binding site" evidence="13">
    <location>
        <position position="404"/>
    </location>
    <ligand>
        <name>Zn(2+)</name>
        <dbReference type="ChEBI" id="CHEBI:29105"/>
        <label>2</label>
    </ligand>
</feature>
<dbReference type="OrthoDB" id="282973at2759"/>
<evidence type="ECO:0000256" key="9">
    <source>
        <dbReference type="ARBA" id="ARBA00023180"/>
    </source>
</evidence>
<dbReference type="InterPro" id="IPR004843">
    <property type="entry name" value="Calcineurin-like_PHP"/>
</dbReference>
<evidence type="ECO:0000313" key="18">
    <source>
        <dbReference type="RefSeq" id="XP_030745687.1"/>
    </source>
</evidence>
<comment type="cofactor">
    <cofactor evidence="13">
        <name>Zn(2+)</name>
        <dbReference type="ChEBI" id="CHEBI:29105"/>
    </cofactor>
    <text evidence="13">Binds 2 Zn(2+) ions per subunit.</text>
</comment>
<dbReference type="InterPro" id="IPR041805">
    <property type="entry name" value="ASMase/PPN1_MPP"/>
</dbReference>
<feature type="disulfide bond" evidence="14">
    <location>
        <begin position="98"/>
        <end position="109"/>
    </location>
</feature>
<evidence type="ECO:0000256" key="3">
    <source>
        <dbReference type="ARBA" id="ARBA00022525"/>
    </source>
</evidence>
<dbReference type="KEGG" id="soy:115874618"/>
<dbReference type="GO" id="GO:0006685">
    <property type="term" value="P:sphingomyelin catabolic process"/>
    <property type="evidence" value="ECO:0007669"/>
    <property type="project" value="UniProtKB-UniRule"/>
</dbReference>
<comment type="subcellular location">
    <subcellularLocation>
        <location evidence="1">Secreted</location>
    </subcellularLocation>
</comment>
<dbReference type="GO" id="GO:0005615">
    <property type="term" value="C:extracellular space"/>
    <property type="evidence" value="ECO:0007669"/>
    <property type="project" value="TreeGrafter"/>
</dbReference>
<keyword evidence="3" id="KW-0964">Secreted</keyword>
<feature type="binding site" evidence="13">
    <location>
        <position position="253"/>
    </location>
    <ligand>
        <name>Zn(2+)</name>
        <dbReference type="ChEBI" id="CHEBI:29105"/>
        <label>1</label>
    </ligand>
</feature>
<evidence type="ECO:0000256" key="7">
    <source>
        <dbReference type="ARBA" id="ARBA00022833"/>
    </source>
</evidence>
<gene>
    <name evidence="18" type="primary">LOC115874618</name>
</gene>
<comment type="catalytic activity">
    <reaction evidence="11">
        <text>a sphingomyelin + H2O = phosphocholine + an N-acylsphing-4-enine + H(+)</text>
        <dbReference type="Rhea" id="RHEA:19253"/>
        <dbReference type="ChEBI" id="CHEBI:15377"/>
        <dbReference type="ChEBI" id="CHEBI:15378"/>
        <dbReference type="ChEBI" id="CHEBI:17636"/>
        <dbReference type="ChEBI" id="CHEBI:52639"/>
        <dbReference type="ChEBI" id="CHEBI:295975"/>
        <dbReference type="EC" id="3.1.4.12"/>
    </reaction>
    <physiologicalReaction direction="left-to-right" evidence="11">
        <dbReference type="Rhea" id="RHEA:19254"/>
    </physiologicalReaction>
</comment>
<dbReference type="Pfam" id="PF00149">
    <property type="entry name" value="Metallophos"/>
    <property type="match status" value="1"/>
</dbReference>
<evidence type="ECO:0000256" key="12">
    <source>
        <dbReference type="PIRNR" id="PIRNR000948"/>
    </source>
</evidence>
<dbReference type="GeneID" id="115874618"/>
<sequence>MTKYIFFTIFVTTFIVGTFCNNNEKQKYQDGLKEFQTSRIISPKYNETLHQLELWNSAGQLKGSLMCELCYVAANVIISEFRANWSIDVITLEAAGVCTLLGIETGVVCRGVIDRNIDIFEYIIKENPDLKAERACDIILQNDGCNKTTFEWTVAIPDGETVQRKAPSSPESSFNILHISDIHYDPLYTEGKNKNCDEPLCCQSDQEDGSKEEGTACGYWSEYEKADTSDALIDEAIRKAAETEYEYVYFTGDAISHRVWATSIEDNTKSMKSLFGKMKTAFPNIPIYPCLGNHEPSPLNEYAITNENETLNDNLSNQWLYRLITTEFSEWLTEEASSTIMLGGFYTVSPKDGFRIIVVNSNVAYTMNWWLIHNDTDPFGQLAWLAETLKAAEDAQEVVHILSHIPSGKSDLLKVWSREYRKIIERFSNTIAAQFNGHTHHDQFMVYYSSNNSSNVINLALNGASVMSDKSNPSFKILNIDNDNYDVLDTEEWTFNLTEANIKGNDTPNWYKLYSFREQYGVSSLSPEALTEFMPRLAANHSLLYDYHILRYRNSDIARISGCDDKCKLNYLCEVSVSDVGNNTACDVLTEIFNRN</sequence>
<feature type="binding site" evidence="13">
    <location>
        <position position="293"/>
    </location>
    <ligand>
        <name>Zn(2+)</name>
        <dbReference type="ChEBI" id="CHEBI:29105"/>
        <label>2</label>
    </ligand>
</feature>
<evidence type="ECO:0000256" key="10">
    <source>
        <dbReference type="ARBA" id="ARBA00023295"/>
    </source>
</evidence>
<dbReference type="Proteomes" id="UP000504635">
    <property type="component" value="Unplaced"/>
</dbReference>
<evidence type="ECO:0000256" key="11">
    <source>
        <dbReference type="ARBA" id="ARBA00047268"/>
    </source>
</evidence>
<comment type="similarity">
    <text evidence="2 12">Belongs to the acid sphingomyelinase family.</text>
</comment>
<dbReference type="GO" id="GO:0061750">
    <property type="term" value="F:acid sphingomyelin phosphodiesterase activity"/>
    <property type="evidence" value="ECO:0007669"/>
    <property type="project" value="TreeGrafter"/>
</dbReference>
<dbReference type="SUPFAM" id="SSF47862">
    <property type="entry name" value="Saposin"/>
    <property type="match status" value="1"/>
</dbReference>
<evidence type="ECO:0000259" key="16">
    <source>
        <dbReference type="PROSITE" id="PS50015"/>
    </source>
</evidence>
<feature type="binding site" evidence="13">
    <location>
        <position position="253"/>
    </location>
    <ligand>
        <name>Zn(2+)</name>
        <dbReference type="ChEBI" id="CHEBI:29105"/>
        <label>2</label>
    </ligand>
</feature>
<dbReference type="GO" id="GO:0046513">
    <property type="term" value="P:ceramide biosynthetic process"/>
    <property type="evidence" value="ECO:0007669"/>
    <property type="project" value="TreeGrafter"/>
</dbReference>
<dbReference type="FunCoup" id="A0A6J2X3I9">
    <property type="interactions" value="39"/>
</dbReference>
<evidence type="ECO:0000256" key="8">
    <source>
        <dbReference type="ARBA" id="ARBA00023157"/>
    </source>
</evidence>
<evidence type="ECO:0000256" key="1">
    <source>
        <dbReference type="ARBA" id="ARBA00004613"/>
    </source>
</evidence>
<dbReference type="GO" id="GO:0016020">
    <property type="term" value="C:membrane"/>
    <property type="evidence" value="ECO:0007669"/>
    <property type="project" value="GOC"/>
</dbReference>